<organism evidence="2 3">
    <name type="scientific">Actinidia rufa</name>
    <dbReference type="NCBI Taxonomy" id="165716"/>
    <lineage>
        <taxon>Eukaryota</taxon>
        <taxon>Viridiplantae</taxon>
        <taxon>Streptophyta</taxon>
        <taxon>Embryophyta</taxon>
        <taxon>Tracheophyta</taxon>
        <taxon>Spermatophyta</taxon>
        <taxon>Magnoliopsida</taxon>
        <taxon>eudicotyledons</taxon>
        <taxon>Gunneridae</taxon>
        <taxon>Pentapetalae</taxon>
        <taxon>asterids</taxon>
        <taxon>Ericales</taxon>
        <taxon>Actinidiaceae</taxon>
        <taxon>Actinidia</taxon>
    </lineage>
</organism>
<feature type="transmembrane region" description="Helical" evidence="1">
    <location>
        <begin position="98"/>
        <end position="124"/>
    </location>
</feature>
<keyword evidence="1" id="KW-0812">Transmembrane</keyword>
<keyword evidence="1" id="KW-1133">Transmembrane helix</keyword>
<comment type="caution">
    <text evidence="2">The sequence shown here is derived from an EMBL/GenBank/DDBJ whole genome shotgun (WGS) entry which is preliminary data.</text>
</comment>
<reference evidence="2 3" key="1">
    <citation type="submission" date="2019-07" db="EMBL/GenBank/DDBJ databases">
        <title>De Novo Assembly of kiwifruit Actinidia rufa.</title>
        <authorList>
            <person name="Sugita-Konishi S."/>
            <person name="Sato K."/>
            <person name="Mori E."/>
            <person name="Abe Y."/>
            <person name="Kisaki G."/>
            <person name="Hamano K."/>
            <person name="Suezawa K."/>
            <person name="Otani M."/>
            <person name="Fukuda T."/>
            <person name="Manabe T."/>
            <person name="Gomi K."/>
            <person name="Tabuchi M."/>
            <person name="Akimitsu K."/>
            <person name="Kataoka I."/>
        </authorList>
    </citation>
    <scope>NUCLEOTIDE SEQUENCE [LARGE SCALE GENOMIC DNA]</scope>
    <source>
        <strain evidence="3">cv. Fuchu</strain>
    </source>
</reference>
<gene>
    <name evidence="2" type="ORF">Acr_03g0006570</name>
</gene>
<keyword evidence="3" id="KW-1185">Reference proteome</keyword>
<dbReference type="Proteomes" id="UP000585474">
    <property type="component" value="Unassembled WGS sequence"/>
</dbReference>
<name>A0A7J0EBN2_9ERIC</name>
<protein>
    <submittedName>
        <fullName evidence="2">ZIP metal ion transporter family</fullName>
    </submittedName>
</protein>
<accession>A0A7J0EBN2</accession>
<dbReference type="AlphaFoldDB" id="A0A7J0EBN2"/>
<proteinExistence type="predicted"/>
<evidence type="ECO:0000313" key="2">
    <source>
        <dbReference type="EMBL" id="GFY83883.1"/>
    </source>
</evidence>
<keyword evidence="1" id="KW-0472">Membrane</keyword>
<sequence>MGRIVLLHFGLGSLLGRIGLVAFALAFDLQHALRTGMASGIAFVLAAWRPLQLLVSPKMGFSPFVFLLVLGCAFPHISTTSTLKLTELKRTSAGTLSVVTGISVSAIALQSFLSSVSVAFHAVAEGLALGVAAPKAYVLGQYMVLPGSFICYWNNHRRN</sequence>
<evidence type="ECO:0000256" key="1">
    <source>
        <dbReference type="SAM" id="Phobius"/>
    </source>
</evidence>
<evidence type="ECO:0000313" key="3">
    <source>
        <dbReference type="Proteomes" id="UP000585474"/>
    </source>
</evidence>
<feature type="transmembrane region" description="Helical" evidence="1">
    <location>
        <begin position="59"/>
        <end position="77"/>
    </location>
</feature>
<dbReference type="EMBL" id="BJWL01000003">
    <property type="protein sequence ID" value="GFY83883.1"/>
    <property type="molecule type" value="Genomic_DNA"/>
</dbReference>
<feature type="transmembrane region" description="Helical" evidence="1">
    <location>
        <begin position="136"/>
        <end position="153"/>
    </location>
</feature>